<dbReference type="Gene3D" id="4.10.410.10">
    <property type="entry name" value="Pancreatic trypsin inhibitor Kunitz domain"/>
    <property type="match status" value="1"/>
</dbReference>
<dbReference type="GO" id="GO:0005615">
    <property type="term" value="C:extracellular space"/>
    <property type="evidence" value="ECO:0007669"/>
    <property type="project" value="TreeGrafter"/>
</dbReference>
<feature type="non-terminal residue" evidence="7">
    <location>
        <position position="1"/>
    </location>
</feature>
<feature type="region of interest" description="Disordered" evidence="6">
    <location>
        <begin position="25"/>
        <end position="120"/>
    </location>
</feature>
<comment type="caution">
    <text evidence="7">The sequence shown here is derived from an EMBL/GenBank/DDBJ whole genome shotgun (WGS) entry which is preliminary data.</text>
</comment>
<evidence type="ECO:0000256" key="5">
    <source>
        <dbReference type="ARBA" id="ARBA00023157"/>
    </source>
</evidence>
<proteinExistence type="predicted"/>
<dbReference type="Pfam" id="PF00014">
    <property type="entry name" value="Kunitz_BPTI"/>
    <property type="match status" value="1"/>
</dbReference>
<dbReference type="PANTHER" id="PTHR10083:SF376">
    <property type="entry name" value="SERINE PEPTIDASE INHIBITOR, KUNITZ TYPE, 3"/>
    <property type="match status" value="1"/>
</dbReference>
<dbReference type="SMART" id="SM00131">
    <property type="entry name" value="KU"/>
    <property type="match status" value="1"/>
</dbReference>
<keyword evidence="5" id="KW-1015">Disulfide bond</keyword>
<reference evidence="7" key="1">
    <citation type="submission" date="2022-03" db="EMBL/GenBank/DDBJ databases">
        <authorList>
            <person name="Martin C."/>
        </authorList>
    </citation>
    <scope>NUCLEOTIDE SEQUENCE</scope>
</reference>
<keyword evidence="2" id="KW-0964">Secreted</keyword>
<dbReference type="PRINTS" id="PR00759">
    <property type="entry name" value="BASICPTASE"/>
</dbReference>
<evidence type="ECO:0000256" key="1">
    <source>
        <dbReference type="ARBA" id="ARBA00004613"/>
    </source>
</evidence>
<dbReference type="CDD" id="cd00109">
    <property type="entry name" value="Kunitz-type"/>
    <property type="match status" value="1"/>
</dbReference>
<dbReference type="PROSITE" id="PS50279">
    <property type="entry name" value="BPTI_KUNITZ_2"/>
    <property type="match status" value="1"/>
</dbReference>
<feature type="compositionally biased region" description="Pro residues" evidence="6">
    <location>
        <begin position="111"/>
        <end position="120"/>
    </location>
</feature>
<evidence type="ECO:0000313" key="8">
    <source>
        <dbReference type="Proteomes" id="UP000749559"/>
    </source>
</evidence>
<dbReference type="Proteomes" id="UP000749559">
    <property type="component" value="Unassembled WGS sequence"/>
</dbReference>
<evidence type="ECO:0000256" key="6">
    <source>
        <dbReference type="SAM" id="MobiDB-lite"/>
    </source>
</evidence>
<dbReference type="OrthoDB" id="4473401at2759"/>
<feature type="compositionally biased region" description="Basic and acidic residues" evidence="6">
    <location>
        <begin position="81"/>
        <end position="101"/>
    </location>
</feature>
<organism evidence="7 8">
    <name type="scientific">Owenia fusiformis</name>
    <name type="common">Polychaete worm</name>
    <dbReference type="NCBI Taxonomy" id="6347"/>
    <lineage>
        <taxon>Eukaryota</taxon>
        <taxon>Metazoa</taxon>
        <taxon>Spiralia</taxon>
        <taxon>Lophotrochozoa</taxon>
        <taxon>Annelida</taxon>
        <taxon>Polychaeta</taxon>
        <taxon>Sedentaria</taxon>
        <taxon>Canalipalpata</taxon>
        <taxon>Sabellida</taxon>
        <taxon>Oweniida</taxon>
        <taxon>Oweniidae</taxon>
        <taxon>Owenia</taxon>
    </lineage>
</organism>
<dbReference type="PANTHER" id="PTHR10083">
    <property type="entry name" value="KUNITZ-TYPE PROTEASE INHIBITOR-RELATED"/>
    <property type="match status" value="1"/>
</dbReference>
<dbReference type="InterPro" id="IPR002223">
    <property type="entry name" value="Kunitz_BPTI"/>
</dbReference>
<sequence length="414" mass="45840">RPENRDVAKQATKQILFENSELSIRRAKDSNQVTRTPINIYNPVGNENSDDDDVTIEVEDKTIEIENEQPLPRSTTVPKSAESKSFKSELTKPKGPEEGSRIETPTSDIPAFPPGYPTGPPQTSLEFALYDTREDQCSMQPNYGNCKGRFLKWYYDHDDNECKEFIFSGCGGNSNMFLSLEDCADTCLITEQESNDDVFDDSIDSDEGFENIIDTIETSDTTYEEIDDIKEVPDTLDAVAKTILASSSKDNSSSTEVSTLCGGCGGVPGTIQRPCTTSLATTCTDLKAIYRVEQCGPYKKDTCRIPDYSSYTYPCAMTVGKCCQCSRVLPDGYCEVPSCGEFGEWSPCCKECGYTRMRFKTCMNKGYPWARCIFTESELCLPEDLPQTNSAISSDTLYNSTTAIPALSNVKSSN</sequence>
<dbReference type="InterPro" id="IPR020901">
    <property type="entry name" value="Prtase_inh_Kunz-CS"/>
</dbReference>
<dbReference type="InterPro" id="IPR036880">
    <property type="entry name" value="Kunitz_BPTI_sf"/>
</dbReference>
<keyword evidence="4" id="KW-0722">Serine protease inhibitor</keyword>
<evidence type="ECO:0000256" key="3">
    <source>
        <dbReference type="ARBA" id="ARBA00022690"/>
    </source>
</evidence>
<dbReference type="SUPFAM" id="SSF57362">
    <property type="entry name" value="BPTI-like"/>
    <property type="match status" value="1"/>
</dbReference>
<name>A0A8J1XTB0_OWEFU</name>
<dbReference type="EMBL" id="CAIIXF020000010">
    <property type="protein sequence ID" value="CAH1796170.1"/>
    <property type="molecule type" value="Genomic_DNA"/>
</dbReference>
<evidence type="ECO:0000256" key="2">
    <source>
        <dbReference type="ARBA" id="ARBA00022525"/>
    </source>
</evidence>
<feature type="compositionally biased region" description="Acidic residues" evidence="6">
    <location>
        <begin position="48"/>
        <end position="57"/>
    </location>
</feature>
<comment type="subcellular location">
    <subcellularLocation>
        <location evidence="1">Secreted</location>
    </subcellularLocation>
</comment>
<protein>
    <submittedName>
        <fullName evidence="7">Uncharacterized protein</fullName>
    </submittedName>
</protein>
<dbReference type="GO" id="GO:0004867">
    <property type="term" value="F:serine-type endopeptidase inhibitor activity"/>
    <property type="evidence" value="ECO:0007669"/>
    <property type="project" value="UniProtKB-KW"/>
</dbReference>
<dbReference type="AlphaFoldDB" id="A0A8J1XTB0"/>
<dbReference type="InterPro" id="IPR050098">
    <property type="entry name" value="TFPI/VKTCI-like"/>
</dbReference>
<dbReference type="PROSITE" id="PS00280">
    <property type="entry name" value="BPTI_KUNITZ_1"/>
    <property type="match status" value="1"/>
</dbReference>
<evidence type="ECO:0000313" key="7">
    <source>
        <dbReference type="EMBL" id="CAH1796170.1"/>
    </source>
</evidence>
<gene>
    <name evidence="7" type="ORF">OFUS_LOCUS20611</name>
</gene>
<keyword evidence="8" id="KW-1185">Reference proteome</keyword>
<feature type="compositionally biased region" description="Polar residues" evidence="6">
    <location>
        <begin position="30"/>
        <end position="39"/>
    </location>
</feature>
<accession>A0A8J1XTB0</accession>
<evidence type="ECO:0000256" key="4">
    <source>
        <dbReference type="ARBA" id="ARBA00022900"/>
    </source>
</evidence>
<keyword evidence="3" id="KW-0646">Protease inhibitor</keyword>